<dbReference type="OrthoDB" id="8019085at2759"/>
<dbReference type="GeneID" id="111598279"/>
<accession>A0A6J1LUZ3</accession>
<gene>
    <name evidence="4" type="primary">LOC111598279</name>
</gene>
<keyword evidence="2" id="KW-1133">Transmembrane helix</keyword>
<reference evidence="4" key="1">
    <citation type="submission" date="2025-08" db="UniProtKB">
        <authorList>
            <consortium name="RefSeq"/>
        </authorList>
    </citation>
    <scope>IDENTIFICATION</scope>
    <source>
        <strain evidence="4">15085-1641.00</strain>
        <tissue evidence="4">Whole body</tissue>
    </source>
</reference>
<evidence type="ECO:0000313" key="4">
    <source>
        <dbReference type="RefSeq" id="XP_023169225.1"/>
    </source>
</evidence>
<feature type="transmembrane region" description="Helical" evidence="2">
    <location>
        <begin position="275"/>
        <end position="296"/>
    </location>
</feature>
<keyword evidence="3" id="KW-1185">Reference proteome</keyword>
<evidence type="ECO:0000313" key="3">
    <source>
        <dbReference type="Proteomes" id="UP000504633"/>
    </source>
</evidence>
<dbReference type="Proteomes" id="UP000504633">
    <property type="component" value="Unplaced"/>
</dbReference>
<feature type="compositionally biased region" description="Low complexity" evidence="1">
    <location>
        <begin position="344"/>
        <end position="374"/>
    </location>
</feature>
<proteinExistence type="predicted"/>
<keyword evidence="2" id="KW-0812">Transmembrane</keyword>
<name>A0A6J1LUZ3_DROHY</name>
<feature type="region of interest" description="Disordered" evidence="1">
    <location>
        <begin position="341"/>
        <end position="381"/>
    </location>
</feature>
<dbReference type="AlphaFoldDB" id="A0A6J1LUZ3"/>
<keyword evidence="2" id="KW-0472">Membrane</keyword>
<evidence type="ECO:0000256" key="1">
    <source>
        <dbReference type="SAM" id="MobiDB-lite"/>
    </source>
</evidence>
<organism evidence="3 4">
    <name type="scientific">Drosophila hydei</name>
    <name type="common">Fruit fly</name>
    <dbReference type="NCBI Taxonomy" id="7224"/>
    <lineage>
        <taxon>Eukaryota</taxon>
        <taxon>Metazoa</taxon>
        <taxon>Ecdysozoa</taxon>
        <taxon>Arthropoda</taxon>
        <taxon>Hexapoda</taxon>
        <taxon>Insecta</taxon>
        <taxon>Pterygota</taxon>
        <taxon>Neoptera</taxon>
        <taxon>Endopterygota</taxon>
        <taxon>Diptera</taxon>
        <taxon>Brachycera</taxon>
        <taxon>Muscomorpha</taxon>
        <taxon>Ephydroidea</taxon>
        <taxon>Drosophilidae</taxon>
        <taxon>Drosophila</taxon>
    </lineage>
</organism>
<dbReference type="KEGG" id="dhe:111598279"/>
<feature type="transmembrane region" description="Helical" evidence="2">
    <location>
        <begin position="236"/>
        <end position="263"/>
    </location>
</feature>
<evidence type="ECO:0000256" key="2">
    <source>
        <dbReference type="SAM" id="Phobius"/>
    </source>
</evidence>
<dbReference type="OMA" id="PPTWLIW"/>
<dbReference type="RefSeq" id="XP_023169225.1">
    <property type="nucleotide sequence ID" value="XM_023313457.1"/>
</dbReference>
<sequence>MMSGRCNCSGSGSHLLPCPCKKCKAKAKALAQNKGTSLGPVCTMCRVDEINPMDRDWGLGQGLTFYNNELIPETSSQAGSNASDCHCDQRIIGERQPDYWGNMQIAEYQKPSLSLDSDEGRSVAFGTMEFSRKSSMTEGIPRPDDPVVQKRAGCSINYPQYTHLKSSPMRGRDTLGLPIRLQGNKGLLNASGQTVCVDSTYCNDNCGISNDCSPDCKSKKGIQICSNETINSAVTFLIEMLGILVFFAICTFTFWITLGYYAVQLLLDLINADRNVHVAVGIVFAMLVLAFAITLLTHGCCNVRTSGVGAATSCGRATLKSPSWLHRTPKTVVAKCKGSSVLKSQPQSQSRPHPQPHSPSKSQSQSNQAAPKSSCSQTLKKRYSDCQGRKIFDRSRRNAILTEMKQPPTWLIWLRGNVNSFFRRR</sequence>
<protein>
    <submittedName>
        <fullName evidence="4">Uncharacterized protein LOC111598279</fullName>
    </submittedName>
</protein>